<evidence type="ECO:0000256" key="1">
    <source>
        <dbReference type="SAM" id="Phobius"/>
    </source>
</evidence>
<gene>
    <name evidence="2" type="ORF">CWI73_09840</name>
</gene>
<protein>
    <submittedName>
        <fullName evidence="2">Uncharacterized protein</fullName>
    </submittedName>
</protein>
<evidence type="ECO:0000313" key="2">
    <source>
        <dbReference type="EMBL" id="RUO62760.1"/>
    </source>
</evidence>
<dbReference type="EMBL" id="PIQA01000011">
    <property type="protein sequence ID" value="RUO62760.1"/>
    <property type="molecule type" value="Genomic_DNA"/>
</dbReference>
<evidence type="ECO:0000313" key="3">
    <source>
        <dbReference type="Proteomes" id="UP000288361"/>
    </source>
</evidence>
<name>A0A432YP78_9GAMM</name>
<sequence>MDQFFGRAYVFIPCYLDGKELKGSETEKGSYVSEIADRFSEEISNRSWNQFERGTLGRFSFNFHGESEKDTNCEQLPGDVYFTLNQRTQLCILTIVFGVTGEPITQLLDRVSREGIEITDGDERNANFYAYLKKNHGLQVSGKARVCLSTGRKLPETLKPSIFANEMYESDVMESAGLLPTFGNGGWQDNIAVYNSSEIYASKTTVLRYDDNLDRDDPELSGTSVKAIRRDLMLTFIIELLMFREASIKRANLRVTHSIQTDEELELDDINDLMGDFKSAILFWDLDIFLYPSAQQLADSLFEKFDIDRSLETYRKNQSFLEQRVNLSNAAQAEKETRTINYIAIIVFFFEAVPLLFVLAESLIQKKPLNMLAIYSGIAAISVSFVLFVAILGIVRMRRLTKKAVRS</sequence>
<reference evidence="2 3" key="1">
    <citation type="journal article" date="2011" name="Front. Microbiol.">
        <title>Genomic signatures of strain selection and enhancement in Bacillus atrophaeus var. globigii, a historical biowarfare simulant.</title>
        <authorList>
            <person name="Gibbons H.S."/>
            <person name="Broomall S.M."/>
            <person name="McNew L.A."/>
            <person name="Daligault H."/>
            <person name="Chapman C."/>
            <person name="Bruce D."/>
            <person name="Karavis M."/>
            <person name="Krepps M."/>
            <person name="McGregor P.A."/>
            <person name="Hong C."/>
            <person name="Park K.H."/>
            <person name="Akmal A."/>
            <person name="Feldman A."/>
            <person name="Lin J.S."/>
            <person name="Chang W.E."/>
            <person name="Higgs B.W."/>
            <person name="Demirev P."/>
            <person name="Lindquist J."/>
            <person name="Liem A."/>
            <person name="Fochler E."/>
            <person name="Read T.D."/>
            <person name="Tapia R."/>
            <person name="Johnson S."/>
            <person name="Bishop-Lilly K.A."/>
            <person name="Detter C."/>
            <person name="Han C."/>
            <person name="Sozhamannan S."/>
            <person name="Rosenzweig C.N."/>
            <person name="Skowronski E.W."/>
        </authorList>
    </citation>
    <scope>NUCLEOTIDE SEQUENCE [LARGE SCALE GENOMIC DNA]</scope>
    <source>
        <strain evidence="2 3">TPS4-2</strain>
    </source>
</reference>
<feature type="transmembrane region" description="Helical" evidence="1">
    <location>
        <begin position="340"/>
        <end position="360"/>
    </location>
</feature>
<proteinExistence type="predicted"/>
<dbReference type="AlphaFoldDB" id="A0A432YP78"/>
<dbReference type="RefSeq" id="WP_126752624.1">
    <property type="nucleotide sequence ID" value="NZ_JBHUMT010000004.1"/>
</dbReference>
<accession>A0A432YP78</accession>
<dbReference type="Proteomes" id="UP000288361">
    <property type="component" value="Unassembled WGS sequence"/>
</dbReference>
<keyword evidence="1" id="KW-1133">Transmembrane helix</keyword>
<keyword evidence="1" id="KW-0472">Membrane</keyword>
<organism evidence="2 3">
    <name type="scientific">Idiomarina piscisalsi</name>
    <dbReference type="NCBI Taxonomy" id="1096243"/>
    <lineage>
        <taxon>Bacteria</taxon>
        <taxon>Pseudomonadati</taxon>
        <taxon>Pseudomonadota</taxon>
        <taxon>Gammaproteobacteria</taxon>
        <taxon>Alteromonadales</taxon>
        <taxon>Idiomarinaceae</taxon>
        <taxon>Idiomarina</taxon>
    </lineage>
</organism>
<feature type="transmembrane region" description="Helical" evidence="1">
    <location>
        <begin position="372"/>
        <end position="395"/>
    </location>
</feature>
<comment type="caution">
    <text evidence="2">The sequence shown here is derived from an EMBL/GenBank/DDBJ whole genome shotgun (WGS) entry which is preliminary data.</text>
</comment>
<keyword evidence="1" id="KW-0812">Transmembrane</keyword>